<evidence type="ECO:0000256" key="1">
    <source>
        <dbReference type="ARBA" id="ARBA00006484"/>
    </source>
</evidence>
<dbReference type="PANTHER" id="PTHR43669:SF11">
    <property type="entry name" value="SHORT-CHAIN DEHYDROGENASE_OXIDOREDUCTASE"/>
    <property type="match status" value="1"/>
</dbReference>
<keyword evidence="3" id="KW-0560">Oxidoreductase</keyword>
<name>A0A9P9EB37_9HYPO</name>
<dbReference type="AlphaFoldDB" id="A0A9P9EB37"/>
<evidence type="ECO:0000256" key="2">
    <source>
        <dbReference type="ARBA" id="ARBA00022857"/>
    </source>
</evidence>
<reference evidence="4" key="1">
    <citation type="journal article" date="2021" name="Nat. Commun.">
        <title>Genetic determinants of endophytism in the Arabidopsis root mycobiome.</title>
        <authorList>
            <person name="Mesny F."/>
            <person name="Miyauchi S."/>
            <person name="Thiergart T."/>
            <person name="Pickel B."/>
            <person name="Atanasova L."/>
            <person name="Karlsson M."/>
            <person name="Huettel B."/>
            <person name="Barry K.W."/>
            <person name="Haridas S."/>
            <person name="Chen C."/>
            <person name="Bauer D."/>
            <person name="Andreopoulos W."/>
            <person name="Pangilinan J."/>
            <person name="LaButti K."/>
            <person name="Riley R."/>
            <person name="Lipzen A."/>
            <person name="Clum A."/>
            <person name="Drula E."/>
            <person name="Henrissat B."/>
            <person name="Kohler A."/>
            <person name="Grigoriev I.V."/>
            <person name="Martin F.M."/>
            <person name="Hacquard S."/>
        </authorList>
    </citation>
    <scope>NUCLEOTIDE SEQUENCE</scope>
    <source>
        <strain evidence="4">MPI-CAGE-AT-0021</strain>
    </source>
</reference>
<keyword evidence="2" id="KW-0521">NADP</keyword>
<dbReference type="InterPro" id="IPR020904">
    <property type="entry name" value="Sc_DH/Rdtase_CS"/>
</dbReference>
<keyword evidence="5" id="KW-1185">Reference proteome</keyword>
<dbReference type="OrthoDB" id="37659at2759"/>
<dbReference type="GO" id="GO:0016491">
    <property type="term" value="F:oxidoreductase activity"/>
    <property type="evidence" value="ECO:0007669"/>
    <property type="project" value="UniProtKB-KW"/>
</dbReference>
<dbReference type="PRINTS" id="PR00081">
    <property type="entry name" value="GDHRDH"/>
</dbReference>
<dbReference type="PANTHER" id="PTHR43669">
    <property type="entry name" value="5-KETO-D-GLUCONATE 5-REDUCTASE"/>
    <property type="match status" value="1"/>
</dbReference>
<dbReference type="InterPro" id="IPR002347">
    <property type="entry name" value="SDR_fam"/>
</dbReference>
<protein>
    <submittedName>
        <fullName evidence="4">Uncharacterized protein</fullName>
    </submittedName>
</protein>
<evidence type="ECO:0000256" key="3">
    <source>
        <dbReference type="ARBA" id="ARBA00023002"/>
    </source>
</evidence>
<evidence type="ECO:0000313" key="5">
    <source>
        <dbReference type="Proteomes" id="UP000717696"/>
    </source>
</evidence>
<dbReference type="Pfam" id="PF00106">
    <property type="entry name" value="adh_short"/>
    <property type="match status" value="1"/>
</dbReference>
<evidence type="ECO:0000313" key="4">
    <source>
        <dbReference type="EMBL" id="KAH7134650.1"/>
    </source>
</evidence>
<comment type="similarity">
    <text evidence="1">Belongs to the short-chain dehydrogenases/reductases (SDR) family.</text>
</comment>
<dbReference type="SUPFAM" id="SSF51735">
    <property type="entry name" value="NAD(P)-binding Rossmann-fold domains"/>
    <property type="match status" value="1"/>
</dbReference>
<dbReference type="PROSITE" id="PS00061">
    <property type="entry name" value="ADH_SHORT"/>
    <property type="match status" value="1"/>
</dbReference>
<proteinExistence type="inferred from homology"/>
<dbReference type="InterPro" id="IPR036291">
    <property type="entry name" value="NAD(P)-bd_dom_sf"/>
</dbReference>
<organism evidence="4 5">
    <name type="scientific">Dactylonectria estremocensis</name>
    <dbReference type="NCBI Taxonomy" id="1079267"/>
    <lineage>
        <taxon>Eukaryota</taxon>
        <taxon>Fungi</taxon>
        <taxon>Dikarya</taxon>
        <taxon>Ascomycota</taxon>
        <taxon>Pezizomycotina</taxon>
        <taxon>Sordariomycetes</taxon>
        <taxon>Hypocreomycetidae</taxon>
        <taxon>Hypocreales</taxon>
        <taxon>Nectriaceae</taxon>
        <taxon>Dactylonectria</taxon>
    </lineage>
</organism>
<comment type="caution">
    <text evidence="4">The sequence shown here is derived from an EMBL/GenBank/DDBJ whole genome shotgun (WGS) entry which is preliminary data.</text>
</comment>
<accession>A0A9P9EB37</accession>
<dbReference type="EMBL" id="JAGMUU010000017">
    <property type="protein sequence ID" value="KAH7134650.1"/>
    <property type="molecule type" value="Genomic_DNA"/>
</dbReference>
<sequence length="318" mass="34568">MPFPYKTVLITGATAGIGLALAERMISNGIFVIAVGRRSDRLDALVAKHGADKVAAEPFDVSDLDKLPGWVEKMTKTHPSLSSIVLNAGFQRTVDFTNPDTVSLSSLSSEMTTNYLSPLHTLSLFLPHLISLGPETPASVVLVSSGLGVVPMARCPNYCATKSAIHSLAWTLRSQLSAPSSPETHHIRVVEIIPPAVQTELHSSQPDLVKAGQTKIGVPLEQYADETWDLLTESTLHDEIVIKLVRERWGAIEKEKLDAFRTFEAMFRAKPKSTSARQTLDERSKILDDGLKTAKKTLAEGGRACIHPGTDCPLIIDQ</sequence>
<dbReference type="Proteomes" id="UP000717696">
    <property type="component" value="Unassembled WGS sequence"/>
</dbReference>
<gene>
    <name evidence="4" type="ORF">B0J13DRAFT_625862</name>
</gene>
<dbReference type="Gene3D" id="3.40.50.720">
    <property type="entry name" value="NAD(P)-binding Rossmann-like Domain"/>
    <property type="match status" value="1"/>
</dbReference>